<reference evidence="3" key="1">
    <citation type="submission" date="2015-09" db="EMBL/GenBank/DDBJ databases">
        <authorList>
            <consortium name="Pathogen Informatics"/>
        </authorList>
    </citation>
    <scope>NUCLEOTIDE SEQUENCE [LARGE SCALE GENOMIC DNA]</scope>
    <source>
        <strain evidence="3">Lake Konstanz</strain>
    </source>
</reference>
<name>A0A0S4JBK4_BODSA</name>
<accession>A0A0S4JBK4</accession>
<dbReference type="VEuPathDB" id="TriTrypDB:BSAL_10295"/>
<dbReference type="AlphaFoldDB" id="A0A0S4JBK4"/>
<proteinExistence type="predicted"/>
<organism evidence="2 3">
    <name type="scientific">Bodo saltans</name>
    <name type="common">Flagellated protozoan</name>
    <dbReference type="NCBI Taxonomy" id="75058"/>
    <lineage>
        <taxon>Eukaryota</taxon>
        <taxon>Discoba</taxon>
        <taxon>Euglenozoa</taxon>
        <taxon>Kinetoplastea</taxon>
        <taxon>Metakinetoplastina</taxon>
        <taxon>Eubodonida</taxon>
        <taxon>Bodonidae</taxon>
        <taxon>Bodo</taxon>
    </lineage>
</organism>
<dbReference type="EMBL" id="CYKH01001528">
    <property type="protein sequence ID" value="CUG87472.1"/>
    <property type="molecule type" value="Genomic_DNA"/>
</dbReference>
<evidence type="ECO:0000313" key="2">
    <source>
        <dbReference type="EMBL" id="CUG87472.1"/>
    </source>
</evidence>
<keyword evidence="3" id="KW-1185">Reference proteome</keyword>
<protein>
    <submittedName>
        <fullName evidence="2">Uncharacterized protein</fullName>
    </submittedName>
</protein>
<gene>
    <name evidence="2" type="ORF">BSAL_10295</name>
</gene>
<evidence type="ECO:0000313" key="3">
    <source>
        <dbReference type="Proteomes" id="UP000051952"/>
    </source>
</evidence>
<feature type="region of interest" description="Disordered" evidence="1">
    <location>
        <begin position="45"/>
        <end position="77"/>
    </location>
</feature>
<dbReference type="Proteomes" id="UP000051952">
    <property type="component" value="Unassembled WGS sequence"/>
</dbReference>
<feature type="non-terminal residue" evidence="2">
    <location>
        <position position="115"/>
    </location>
</feature>
<evidence type="ECO:0000256" key="1">
    <source>
        <dbReference type="SAM" id="MobiDB-lite"/>
    </source>
</evidence>
<feature type="compositionally biased region" description="Acidic residues" evidence="1">
    <location>
        <begin position="54"/>
        <end position="67"/>
    </location>
</feature>
<sequence>MSGLWSYRGIACSSSASDVVPDVVRTALPLATLDTADAVSASYIPPQVHHGVEEYDSDDFEMEDDDNEQHPSASNSYQTWLNGISDRVDGASSSLMAPAFDVESVLLELKQYGGE</sequence>